<dbReference type="PROSITE" id="PS00216">
    <property type="entry name" value="SUGAR_TRANSPORT_1"/>
    <property type="match status" value="1"/>
</dbReference>
<dbReference type="Pfam" id="PF07690">
    <property type="entry name" value="MFS_1"/>
    <property type="match status" value="1"/>
</dbReference>
<dbReference type="PROSITE" id="PS50850">
    <property type="entry name" value="MFS"/>
    <property type="match status" value="1"/>
</dbReference>
<dbReference type="InterPro" id="IPR020846">
    <property type="entry name" value="MFS_dom"/>
</dbReference>
<evidence type="ECO:0000256" key="3">
    <source>
        <dbReference type="ARBA" id="ARBA00022448"/>
    </source>
</evidence>
<evidence type="ECO:0000256" key="6">
    <source>
        <dbReference type="ARBA" id="ARBA00023136"/>
    </source>
</evidence>
<dbReference type="EMBL" id="NTRR01000054">
    <property type="protein sequence ID" value="PFE09037.1"/>
    <property type="molecule type" value="Genomic_DNA"/>
</dbReference>
<dbReference type="NCBIfam" id="TIGR00880">
    <property type="entry name" value="2_A_01_02"/>
    <property type="match status" value="1"/>
</dbReference>
<dbReference type="Proteomes" id="UP000220032">
    <property type="component" value="Unassembled WGS sequence"/>
</dbReference>
<keyword evidence="4 7" id="KW-0812">Transmembrane</keyword>
<feature type="transmembrane region" description="Helical" evidence="7">
    <location>
        <begin position="12"/>
        <end position="32"/>
    </location>
</feature>
<proteinExistence type="inferred from homology"/>
<dbReference type="InterPro" id="IPR001958">
    <property type="entry name" value="Tet-R_TetA/multi-R_MdtG-like"/>
</dbReference>
<gene>
    <name evidence="9" type="ORF">CN307_27025</name>
</gene>
<dbReference type="PANTHER" id="PTHR23506:SF23">
    <property type="entry name" value="GH10249P"/>
    <property type="match status" value="1"/>
</dbReference>
<dbReference type="InterPro" id="IPR036259">
    <property type="entry name" value="MFS_trans_sf"/>
</dbReference>
<evidence type="ECO:0000259" key="8">
    <source>
        <dbReference type="PROSITE" id="PS50850"/>
    </source>
</evidence>
<feature type="transmembrane region" description="Helical" evidence="7">
    <location>
        <begin position="134"/>
        <end position="156"/>
    </location>
</feature>
<reference evidence="9 10" key="1">
    <citation type="submission" date="2017-09" db="EMBL/GenBank/DDBJ databases">
        <title>Large-scale bioinformatics analysis of Bacillus genomes uncovers conserved roles of natural products in bacterial physiology.</title>
        <authorList>
            <consortium name="Agbiome Team Llc"/>
            <person name="Bleich R.M."/>
            <person name="Grubbs K.J."/>
            <person name="Santa Maria K.C."/>
            <person name="Allen S.E."/>
            <person name="Farag S."/>
            <person name="Shank E.A."/>
            <person name="Bowers A."/>
        </authorList>
    </citation>
    <scope>NUCLEOTIDE SEQUENCE [LARGE SCALE GENOMIC DNA]</scope>
    <source>
        <strain evidence="9 10">AFS022681</strain>
    </source>
</reference>
<feature type="transmembrane region" description="Helical" evidence="7">
    <location>
        <begin position="75"/>
        <end position="94"/>
    </location>
</feature>
<keyword evidence="6 7" id="KW-0472">Membrane</keyword>
<feature type="transmembrane region" description="Helical" evidence="7">
    <location>
        <begin position="213"/>
        <end position="237"/>
    </location>
</feature>
<evidence type="ECO:0000256" key="5">
    <source>
        <dbReference type="ARBA" id="ARBA00022989"/>
    </source>
</evidence>
<feature type="transmembrane region" description="Helical" evidence="7">
    <location>
        <begin position="100"/>
        <end position="122"/>
    </location>
</feature>
<organism evidence="9 10">
    <name type="scientific">Bacillus cereus</name>
    <dbReference type="NCBI Taxonomy" id="1396"/>
    <lineage>
        <taxon>Bacteria</taxon>
        <taxon>Bacillati</taxon>
        <taxon>Bacillota</taxon>
        <taxon>Bacilli</taxon>
        <taxon>Bacillales</taxon>
        <taxon>Bacillaceae</taxon>
        <taxon>Bacillus</taxon>
        <taxon>Bacillus cereus group</taxon>
    </lineage>
</organism>
<dbReference type="AlphaFoldDB" id="A0A2A8ZUF1"/>
<feature type="domain" description="Major facilitator superfamily (MFS) profile" evidence="8">
    <location>
        <begin position="9"/>
        <end position="390"/>
    </location>
</feature>
<feature type="transmembrane region" description="Helical" evidence="7">
    <location>
        <begin position="343"/>
        <end position="360"/>
    </location>
</feature>
<evidence type="ECO:0000256" key="2">
    <source>
        <dbReference type="ARBA" id="ARBA00007520"/>
    </source>
</evidence>
<evidence type="ECO:0000256" key="1">
    <source>
        <dbReference type="ARBA" id="ARBA00004651"/>
    </source>
</evidence>
<dbReference type="InterPro" id="IPR011701">
    <property type="entry name" value="MFS"/>
</dbReference>
<name>A0A2A8ZUF1_BACCE</name>
<feature type="transmembrane region" description="Helical" evidence="7">
    <location>
        <begin position="44"/>
        <end position="63"/>
    </location>
</feature>
<evidence type="ECO:0000313" key="9">
    <source>
        <dbReference type="EMBL" id="PFE09037.1"/>
    </source>
</evidence>
<dbReference type="CDD" id="cd17325">
    <property type="entry name" value="MFS_MdtG_SLC18_like"/>
    <property type="match status" value="1"/>
</dbReference>
<dbReference type="GO" id="GO:0005886">
    <property type="term" value="C:plasma membrane"/>
    <property type="evidence" value="ECO:0007669"/>
    <property type="project" value="UniProtKB-SubCell"/>
</dbReference>
<dbReference type="PRINTS" id="PR01035">
    <property type="entry name" value="TCRTETA"/>
</dbReference>
<dbReference type="InterPro" id="IPR005829">
    <property type="entry name" value="Sugar_transporter_CS"/>
</dbReference>
<feature type="transmembrane region" description="Helical" evidence="7">
    <location>
        <begin position="366"/>
        <end position="385"/>
    </location>
</feature>
<accession>A0A2A8ZUF1</accession>
<evidence type="ECO:0000256" key="4">
    <source>
        <dbReference type="ARBA" id="ARBA00022692"/>
    </source>
</evidence>
<dbReference type="PANTHER" id="PTHR23506">
    <property type="entry name" value="GH10249P"/>
    <property type="match status" value="1"/>
</dbReference>
<keyword evidence="3" id="KW-0813">Transport</keyword>
<feature type="transmembrane region" description="Helical" evidence="7">
    <location>
        <begin position="280"/>
        <end position="298"/>
    </location>
</feature>
<dbReference type="RefSeq" id="WP_098343720.1">
    <property type="nucleotide sequence ID" value="NZ_NTRR01000054.1"/>
</dbReference>
<comment type="subcellular location">
    <subcellularLocation>
        <location evidence="1">Cell membrane</location>
        <topology evidence="1">Multi-pass membrane protein</topology>
    </subcellularLocation>
</comment>
<keyword evidence="5 7" id="KW-1133">Transmembrane helix</keyword>
<dbReference type="Gene3D" id="1.20.1250.20">
    <property type="entry name" value="MFS general substrate transporter like domains"/>
    <property type="match status" value="1"/>
</dbReference>
<dbReference type="GO" id="GO:0042910">
    <property type="term" value="F:xenobiotic transmembrane transporter activity"/>
    <property type="evidence" value="ECO:0007669"/>
    <property type="project" value="InterPro"/>
</dbReference>
<feature type="transmembrane region" description="Helical" evidence="7">
    <location>
        <begin position="162"/>
        <end position="182"/>
    </location>
</feature>
<evidence type="ECO:0000313" key="10">
    <source>
        <dbReference type="Proteomes" id="UP000220032"/>
    </source>
</evidence>
<protein>
    <submittedName>
        <fullName evidence="9">MFS transporter</fullName>
    </submittedName>
</protein>
<feature type="transmembrane region" description="Helical" evidence="7">
    <location>
        <begin position="249"/>
        <end position="268"/>
    </location>
</feature>
<dbReference type="SUPFAM" id="SSF103473">
    <property type="entry name" value="MFS general substrate transporter"/>
    <property type="match status" value="1"/>
</dbReference>
<comment type="similarity">
    <text evidence="2">Belongs to the major facilitator superfamily. TCR/Tet family.</text>
</comment>
<sequence length="391" mass="42772">MLEKKKKLTLSILLGNLFMVSLGMGLVIPVLPTLMNELDISGSTVGYLVAAYAIAQFITSPFSGKWVDQYGRKPTIILGLLIFAVSELLFGFGQNVYVLFISRILGGFSNAFIVPAVTAFIADITSTNVRPKAMGYMSAAINTGYLIGPGIGGFLAEINMRLPFFVAALFGAFSVVFSFLLLKEPSKFGGENEQKEMEIKGEKHFGQIFQPMYIVAFLIIFISSFGLASFESLLSLYVDHKFNFSPKDIAGVVSVSSIIGMIGQVFLFERLTNKIGEIALIRYSLVLSAIFIFLMTVVNSYVTILLTSLMLFVGFDFIRPSVTTYLSKIASNQQGFVGGMNSMFTSIGNILGPIVGGTLFDININFPYYFATIVIICGIVLAMFWKKPSSL</sequence>
<dbReference type="InterPro" id="IPR050930">
    <property type="entry name" value="MFS_Vesicular_Transporter"/>
</dbReference>
<evidence type="ECO:0000256" key="7">
    <source>
        <dbReference type="SAM" id="Phobius"/>
    </source>
</evidence>
<comment type="caution">
    <text evidence="9">The sequence shown here is derived from an EMBL/GenBank/DDBJ whole genome shotgun (WGS) entry which is preliminary data.</text>
</comment>